<feature type="transmembrane region" description="Helical" evidence="7">
    <location>
        <begin position="460"/>
        <end position="486"/>
    </location>
</feature>
<sequence>MLFKQILAFRPSRMDLIFAVKTFIAMMLALYTAFVLDLTYPMWAAGTVIIIAQPYAGMVSSKALYRLTGTVLGGILAIFFTPRLIDMPILFTCILAIWVGFCLYISLLDRTPRSYVFMLAGYTTVMIACSSIYNIDSHSVFDMALSRVLEISIAVICSAVVSATIFPAHLGAQLQQRVQKTLDDTRDVFTSIMTDQKHSQSYTQLLGSIARDTTDIHGLAVHLAYESGELHGMTKPIQELLHQETMVVANLVSMSERIYQLDQIDLEYRRSLVVLYEHVLQFLRGQTDIEDDQLNQLPPEFEQDFEQLFSLSTPAQIVMMDALKMDTRHFIQNVMAVKLLWQLIQRGEKRIPTTIAAITTQYPSLHRDHGIAVRSSVAAALATATSFLIWIYTGWHAGYMMAQLTAVSACILSMLDDPIPALKTFIRGSIYAAILTIFYAFTIMPQVHEFWQLALVLAPLVIYLASMFPTPMLMMLALPMLINFIMSLNLQNRYAMDAVILMDTAMAGVIGPIISILAIYFIRSMSPETSARRILSLHYRALREALYIPYGVNFRIHLRSMLDRIGILNSKLVQSAELKHAMNLALIETSAVVNLSRIAELSQNNKTLPELKQALRHLQQLLEASFRDQEKNIVLDSVLKAKVLAQIDYIETLVLNEPDIEVRHRIQMGMNNIRSSIFHVQKNDSDKQVLNGAVHG</sequence>
<dbReference type="PANTHER" id="PTHR30509">
    <property type="entry name" value="P-HYDROXYBENZOIC ACID EFFLUX PUMP SUBUNIT-RELATED"/>
    <property type="match status" value="1"/>
</dbReference>
<evidence type="ECO:0000256" key="1">
    <source>
        <dbReference type="ARBA" id="ARBA00004651"/>
    </source>
</evidence>
<keyword evidence="9" id="KW-1185">Reference proteome</keyword>
<comment type="subcellular location">
    <subcellularLocation>
        <location evidence="1">Cell membrane</location>
        <topology evidence="1">Multi-pass membrane protein</topology>
    </subcellularLocation>
</comment>
<dbReference type="AlphaFoldDB" id="A0A3A8EFP2"/>
<dbReference type="RefSeq" id="WP_120370666.1">
    <property type="nucleotide sequence ID" value="NZ_RAXU01000015.1"/>
</dbReference>
<protein>
    <submittedName>
        <fullName evidence="8">FUSC family protein</fullName>
    </submittedName>
</protein>
<keyword evidence="3" id="KW-1003">Cell membrane</keyword>
<feature type="transmembrane region" description="Helical" evidence="7">
    <location>
        <begin position="371"/>
        <end position="392"/>
    </location>
</feature>
<feature type="transmembrane region" description="Helical" evidence="7">
    <location>
        <begin position="63"/>
        <end position="81"/>
    </location>
</feature>
<evidence type="ECO:0000313" key="8">
    <source>
        <dbReference type="EMBL" id="RKG32336.1"/>
    </source>
</evidence>
<feature type="transmembrane region" description="Helical" evidence="7">
    <location>
        <begin position="16"/>
        <end position="34"/>
    </location>
</feature>
<reference evidence="8 9" key="1">
    <citation type="submission" date="2018-09" db="EMBL/GenBank/DDBJ databases">
        <title>The draft genome of Acinetobacter spp. strains.</title>
        <authorList>
            <person name="Qin J."/>
            <person name="Feng Y."/>
            <person name="Zong Z."/>
        </authorList>
    </citation>
    <scope>NUCLEOTIDE SEQUENCE [LARGE SCALE GENOMIC DNA]</scope>
    <source>
        <strain evidence="8 9">WCHAc060096</strain>
    </source>
</reference>
<evidence type="ECO:0000313" key="9">
    <source>
        <dbReference type="Proteomes" id="UP000269001"/>
    </source>
</evidence>
<dbReference type="GO" id="GO:0022857">
    <property type="term" value="F:transmembrane transporter activity"/>
    <property type="evidence" value="ECO:0007669"/>
    <property type="project" value="InterPro"/>
</dbReference>
<gene>
    <name evidence="8" type="ORF">D7V21_11745</name>
</gene>
<feature type="transmembrane region" description="Helical" evidence="7">
    <location>
        <begin position="115"/>
        <end position="133"/>
    </location>
</feature>
<feature type="transmembrane region" description="Helical" evidence="7">
    <location>
        <begin position="40"/>
        <end position="56"/>
    </location>
</feature>
<feature type="transmembrane region" description="Helical" evidence="7">
    <location>
        <begin position="498"/>
        <end position="522"/>
    </location>
</feature>
<feature type="transmembrane region" description="Helical" evidence="7">
    <location>
        <begin position="87"/>
        <end position="108"/>
    </location>
</feature>
<dbReference type="PANTHER" id="PTHR30509:SF9">
    <property type="entry name" value="MULTIDRUG RESISTANCE PROTEIN MDTO"/>
    <property type="match status" value="1"/>
</dbReference>
<evidence type="ECO:0000256" key="5">
    <source>
        <dbReference type="ARBA" id="ARBA00022989"/>
    </source>
</evidence>
<organism evidence="8 9">
    <name type="scientific">Acinetobacter guerrae</name>
    <dbReference type="NCBI Taxonomy" id="1843371"/>
    <lineage>
        <taxon>Bacteria</taxon>
        <taxon>Pseudomonadati</taxon>
        <taxon>Pseudomonadota</taxon>
        <taxon>Gammaproteobacteria</taxon>
        <taxon>Moraxellales</taxon>
        <taxon>Moraxellaceae</taxon>
        <taxon>Acinetobacter</taxon>
    </lineage>
</organism>
<keyword evidence="4 7" id="KW-0812">Transmembrane</keyword>
<evidence type="ECO:0000256" key="6">
    <source>
        <dbReference type="ARBA" id="ARBA00023136"/>
    </source>
</evidence>
<dbReference type="EMBL" id="RAXU01000015">
    <property type="protein sequence ID" value="RKG32336.1"/>
    <property type="molecule type" value="Genomic_DNA"/>
</dbReference>
<feature type="transmembrane region" description="Helical" evidence="7">
    <location>
        <begin position="153"/>
        <end position="172"/>
    </location>
</feature>
<dbReference type="GO" id="GO:0005886">
    <property type="term" value="C:plasma membrane"/>
    <property type="evidence" value="ECO:0007669"/>
    <property type="project" value="UniProtKB-SubCell"/>
</dbReference>
<keyword evidence="2" id="KW-0813">Transport</keyword>
<accession>A0A3A8EFP2</accession>
<comment type="caution">
    <text evidence="8">The sequence shown here is derived from an EMBL/GenBank/DDBJ whole genome shotgun (WGS) entry which is preliminary data.</text>
</comment>
<evidence type="ECO:0000256" key="4">
    <source>
        <dbReference type="ARBA" id="ARBA00022692"/>
    </source>
</evidence>
<proteinExistence type="predicted"/>
<evidence type="ECO:0000256" key="3">
    <source>
        <dbReference type="ARBA" id="ARBA00022475"/>
    </source>
</evidence>
<keyword evidence="5 7" id="KW-1133">Transmembrane helix</keyword>
<evidence type="ECO:0000256" key="7">
    <source>
        <dbReference type="SAM" id="Phobius"/>
    </source>
</evidence>
<dbReference type="InterPro" id="IPR006726">
    <property type="entry name" value="PHBA_efflux_AaeB/fusaric-R"/>
</dbReference>
<feature type="transmembrane region" description="Helical" evidence="7">
    <location>
        <begin position="428"/>
        <end position="448"/>
    </location>
</feature>
<dbReference type="Proteomes" id="UP000269001">
    <property type="component" value="Unassembled WGS sequence"/>
</dbReference>
<dbReference type="Pfam" id="PF04632">
    <property type="entry name" value="FUSC"/>
    <property type="match status" value="1"/>
</dbReference>
<keyword evidence="6 7" id="KW-0472">Membrane</keyword>
<evidence type="ECO:0000256" key="2">
    <source>
        <dbReference type="ARBA" id="ARBA00022448"/>
    </source>
</evidence>
<name>A0A3A8EFP2_9GAMM</name>